<dbReference type="GeneID" id="71514653"/>
<name>A0AAC9NKZ1_VIRHA</name>
<dbReference type="KEGG" id="vhl:BME96_09635"/>
<sequence>MIRWIIITVLTLGIAGTAFWGYQEHQEKNAILIQAENTYQRSFHELSYHMDLLNDKIGTALAMNSNKSLSPQLVEIWRLSSEALSNVGQLPLGLLPFNKTEEFLADIGDFTYKTAVRNLEKDPLSEKETKALQNLYKQSGDIRDELRQVQHVALDNNLRWMDVQLALVNADEQADNTIIDGFKTVEKTVKGYSESNVDSSIIGTSSKEHQYQNLQGDKLNEQKALLKSKDYFNVNNTEDMKITKSGKGADIPFYSISYEKGNTNAYMDMSVQGGHPLTLLVERPIDDKKISLNEGLNKAEKYLENAGFDDMQLYQSSEYNNIGFYSFLYTDNGVRVFSDAIEVKIGLDNGDILGLTARNYFMNHQERNIPKPSITKSEAKEMVNPNVKIQEDFLSIIDNDLGEEVLTYEFLGVMGQETYRIFINAMDGKEEKIEKLDGTEINYAGSF</sequence>
<dbReference type="Pfam" id="PF14620">
    <property type="entry name" value="YPEB_PepSY1-2"/>
    <property type="match status" value="1"/>
</dbReference>
<dbReference type="GO" id="GO:0009847">
    <property type="term" value="P:spore germination"/>
    <property type="evidence" value="ECO:0007669"/>
    <property type="project" value="InterPro"/>
</dbReference>
<reference evidence="4 5" key="1">
    <citation type="submission" date="2016-11" db="EMBL/GenBank/DDBJ databases">
        <title>Complete genome sequencing of Virgibacillus halodenitrificans PDB-F2.</title>
        <authorList>
            <person name="Sun Z."/>
            <person name="Zhou Y."/>
            <person name="Li H."/>
        </authorList>
    </citation>
    <scope>NUCLEOTIDE SEQUENCE [LARGE SCALE GENOMIC DNA]</scope>
    <source>
        <strain evidence="4 5">PDB-F2</strain>
    </source>
</reference>
<evidence type="ECO:0000313" key="4">
    <source>
        <dbReference type="EMBL" id="APC48415.1"/>
    </source>
</evidence>
<dbReference type="NCBIfam" id="TIGR02889">
    <property type="entry name" value="spore_YpeB"/>
    <property type="match status" value="1"/>
</dbReference>
<dbReference type="InterPro" id="IPR048402">
    <property type="entry name" value="YpeB_N"/>
</dbReference>
<evidence type="ECO:0000313" key="5">
    <source>
        <dbReference type="Proteomes" id="UP000182945"/>
    </source>
</evidence>
<evidence type="ECO:0000259" key="2">
    <source>
        <dbReference type="Pfam" id="PF14620"/>
    </source>
</evidence>
<proteinExistence type="predicted"/>
<accession>A0AAC9NKZ1</accession>
<evidence type="ECO:0000259" key="3">
    <source>
        <dbReference type="Pfam" id="PF20769"/>
    </source>
</evidence>
<dbReference type="InterPro" id="IPR014239">
    <property type="entry name" value="YpeB_PepSY1-2"/>
</dbReference>
<dbReference type="Pfam" id="PF03413">
    <property type="entry name" value="PepSY"/>
    <property type="match status" value="1"/>
</dbReference>
<dbReference type="RefSeq" id="WP_060678870.1">
    <property type="nucleotide sequence ID" value="NZ_CP017962.1"/>
</dbReference>
<feature type="domain" description="Sporulation protein YpeB PepSY1 and PepSY2" evidence="2">
    <location>
        <begin position="180"/>
        <end position="370"/>
    </location>
</feature>
<dbReference type="Pfam" id="PF20769">
    <property type="entry name" value="YPEB_N"/>
    <property type="match status" value="1"/>
</dbReference>
<feature type="domain" description="Sporulation protein YpeB N-terminal" evidence="3">
    <location>
        <begin position="27"/>
        <end position="162"/>
    </location>
</feature>
<feature type="domain" description="PepSY" evidence="1">
    <location>
        <begin position="374"/>
        <end position="434"/>
    </location>
</feature>
<dbReference type="AlphaFoldDB" id="A0AAC9NKZ1"/>
<dbReference type="EMBL" id="CP017962">
    <property type="protein sequence ID" value="APC48415.1"/>
    <property type="molecule type" value="Genomic_DNA"/>
</dbReference>
<dbReference type="InterPro" id="IPR025711">
    <property type="entry name" value="PepSY"/>
</dbReference>
<organism evidence="4 5">
    <name type="scientific">Virgibacillus halodenitrificans</name>
    <name type="common">Bacillus halodenitrificans</name>
    <dbReference type="NCBI Taxonomy" id="1482"/>
    <lineage>
        <taxon>Bacteria</taxon>
        <taxon>Bacillati</taxon>
        <taxon>Bacillota</taxon>
        <taxon>Bacilli</taxon>
        <taxon>Bacillales</taxon>
        <taxon>Bacillaceae</taxon>
        <taxon>Virgibacillus</taxon>
    </lineage>
</organism>
<protein>
    <submittedName>
        <fullName evidence="4">Germination protein YpeB</fullName>
    </submittedName>
</protein>
<evidence type="ECO:0000259" key="1">
    <source>
        <dbReference type="Pfam" id="PF03413"/>
    </source>
</evidence>
<dbReference type="Proteomes" id="UP000182945">
    <property type="component" value="Chromosome"/>
</dbReference>
<gene>
    <name evidence="4" type="ORF">BME96_09635</name>
</gene>